<evidence type="ECO:0000256" key="1">
    <source>
        <dbReference type="ARBA" id="ARBA00021292"/>
    </source>
</evidence>
<dbReference type="Proteomes" id="UP000594480">
    <property type="component" value="Chromosome"/>
</dbReference>
<dbReference type="InterPro" id="IPR050194">
    <property type="entry name" value="Glycosyltransferase_grp1"/>
</dbReference>
<evidence type="ECO:0000313" key="2">
    <source>
        <dbReference type="EMBL" id="QPE05193.1"/>
    </source>
</evidence>
<keyword evidence="3" id="KW-1185">Reference proteome</keyword>
<dbReference type="SUPFAM" id="SSF53756">
    <property type="entry name" value="UDP-Glycosyltransferase/glycogen phosphorylase"/>
    <property type="match status" value="1"/>
</dbReference>
<protein>
    <recommendedName>
        <fullName evidence="1">D-inositol 3-phosphate glycosyltransferase</fullName>
    </recommendedName>
</protein>
<evidence type="ECO:0000313" key="3">
    <source>
        <dbReference type="Proteomes" id="UP000594480"/>
    </source>
</evidence>
<dbReference type="PANTHER" id="PTHR45947:SF3">
    <property type="entry name" value="SULFOQUINOVOSYL TRANSFERASE SQD2"/>
    <property type="match status" value="1"/>
</dbReference>
<reference evidence="2 3" key="1">
    <citation type="submission" date="2020-11" db="EMBL/GenBank/DDBJ databases">
        <title>Amino acid is mineralized and recycled by bacteria in oceanic microbiome.</title>
        <authorList>
            <person name="Zheng L.Y."/>
        </authorList>
    </citation>
    <scope>NUCLEOTIDE SEQUENCE [LARGE SCALE GENOMIC DNA]</scope>
    <source>
        <strain evidence="2 3">A32-1</strain>
    </source>
</reference>
<name>A0A7S8MYU1_9MICO</name>
<gene>
    <name evidence="2" type="ORF">IT882_03655</name>
</gene>
<dbReference type="RefSeq" id="WP_195693211.1">
    <property type="nucleotide sequence ID" value="NZ_CP064760.1"/>
</dbReference>
<sequence length="361" mass="37307">MTTTLRVVLDQLVAPTDPDLAMASRELTRALIAAAPRGCEVAAVVPSAGEEALAEVRTLEGIAGVEASPIPRRELSTALSLGLPSGLGGGMLHSPTLFAPLVRHDRVHNHEQTVVTIWDLTPWTHPERVSKASVAWHRAMLKRAEKHADAVVVPLHAMAEELAERTKLRGRIRVIAGAAPAGFAEPRDAVGRRRTLGVPEGAVVVDGAGLSAGELGEVLATLDREVPEAPVVVLDAPSDADSSPGSVVSLSALDAADRAAALASASVVVAPQATPAYGWRTLEALVLAVPVVAAASATNRELASDGGAVVEGGADALGASVAILLASDADRTRAATLAADRGRGFSWRESGDRVWQLHADL</sequence>
<dbReference type="KEGG" id="msf:IT882_03655"/>
<organism evidence="2 3">
    <name type="scientific">Microbacterium schleiferi</name>
    <dbReference type="NCBI Taxonomy" id="69362"/>
    <lineage>
        <taxon>Bacteria</taxon>
        <taxon>Bacillati</taxon>
        <taxon>Actinomycetota</taxon>
        <taxon>Actinomycetes</taxon>
        <taxon>Micrococcales</taxon>
        <taxon>Microbacteriaceae</taxon>
        <taxon>Microbacterium</taxon>
    </lineage>
</organism>
<dbReference type="GO" id="GO:0016757">
    <property type="term" value="F:glycosyltransferase activity"/>
    <property type="evidence" value="ECO:0007669"/>
    <property type="project" value="TreeGrafter"/>
</dbReference>
<proteinExistence type="predicted"/>
<accession>A0A7S8MYU1</accession>
<dbReference type="EMBL" id="CP064760">
    <property type="protein sequence ID" value="QPE05193.1"/>
    <property type="molecule type" value="Genomic_DNA"/>
</dbReference>
<dbReference type="Gene3D" id="3.40.50.2000">
    <property type="entry name" value="Glycogen Phosphorylase B"/>
    <property type="match status" value="2"/>
</dbReference>
<dbReference type="AlphaFoldDB" id="A0A7S8MYU1"/>
<keyword evidence="2" id="KW-0808">Transferase</keyword>
<dbReference type="PANTHER" id="PTHR45947">
    <property type="entry name" value="SULFOQUINOVOSYL TRANSFERASE SQD2"/>
    <property type="match status" value="1"/>
</dbReference>